<dbReference type="EMBL" id="JAESVN010000050">
    <property type="protein sequence ID" value="MBL4919462.1"/>
    <property type="molecule type" value="Genomic_DNA"/>
</dbReference>
<dbReference type="Proteomes" id="UP000648908">
    <property type="component" value="Unassembled WGS sequence"/>
</dbReference>
<keyword evidence="3" id="KW-1185">Reference proteome</keyword>
<gene>
    <name evidence="2" type="ORF">JL811_19880</name>
</gene>
<dbReference type="PANTHER" id="PTHR46889">
    <property type="entry name" value="TRANSPOSASE INSF FOR INSERTION SEQUENCE IS3B-RELATED"/>
    <property type="match status" value="1"/>
</dbReference>
<name>A0A8K2AGP2_9RHOB</name>
<comment type="caution">
    <text evidence="2">The sequence shown here is derived from an EMBL/GenBank/DDBJ whole genome shotgun (WGS) entry which is preliminary data.</text>
</comment>
<dbReference type="InterPro" id="IPR050900">
    <property type="entry name" value="Transposase_IS3/IS150/IS904"/>
</dbReference>
<dbReference type="Pfam" id="PF13276">
    <property type="entry name" value="HTH_21"/>
    <property type="match status" value="1"/>
</dbReference>
<evidence type="ECO:0000259" key="1">
    <source>
        <dbReference type="Pfam" id="PF13276"/>
    </source>
</evidence>
<proteinExistence type="predicted"/>
<sequence length="137" mass="15942">MIEKNHPSLSVGAQCRLLSISRSSFYYAPTGETEINLALMLLIDKQFLETPFYGVQQMTWHLQNEGHAVNVKRIRRLMRLMRLMPIYQKPDTSRPAKGHKTYPYLLGGLRVDRPNQVWCADITYLPMRRGFLYLVAV</sequence>
<dbReference type="AlphaFoldDB" id="A0A8K2AGP2"/>
<dbReference type="PANTHER" id="PTHR46889:SF7">
    <property type="entry name" value="TRANSPOSASE FOR INSERTION SEQUENCE ELEMENT IS904"/>
    <property type="match status" value="1"/>
</dbReference>
<reference evidence="2" key="1">
    <citation type="submission" date="2021-01" db="EMBL/GenBank/DDBJ databases">
        <title>Tabrizicola alba sp. nov. a motile alkaliphilic bacterium isolated from a soda lake.</title>
        <authorList>
            <person name="Szuroczki S."/>
            <person name="Abbaszade G."/>
            <person name="Schumann P."/>
            <person name="Toth E."/>
        </authorList>
    </citation>
    <scope>NUCLEOTIDE SEQUENCE</scope>
    <source>
        <strain evidence="2">DMG-N-6</strain>
    </source>
</reference>
<evidence type="ECO:0000313" key="2">
    <source>
        <dbReference type="EMBL" id="MBL4919462.1"/>
    </source>
</evidence>
<evidence type="ECO:0000313" key="3">
    <source>
        <dbReference type="Proteomes" id="UP000648908"/>
    </source>
</evidence>
<feature type="domain" description="HTH-like" evidence="1">
    <location>
        <begin position="35"/>
        <end position="89"/>
    </location>
</feature>
<protein>
    <submittedName>
        <fullName evidence="2">IS3 family transposase</fullName>
    </submittedName>
</protein>
<feature type="non-terminal residue" evidence="2">
    <location>
        <position position="137"/>
    </location>
</feature>
<dbReference type="InterPro" id="IPR025948">
    <property type="entry name" value="HTH-like_dom"/>
</dbReference>
<accession>A0A8K2AGP2</accession>
<organism evidence="2 3">
    <name type="scientific">Szabonella alba</name>
    <dbReference type="NCBI Taxonomy" id="2804194"/>
    <lineage>
        <taxon>Bacteria</taxon>
        <taxon>Pseudomonadati</taxon>
        <taxon>Pseudomonadota</taxon>
        <taxon>Alphaproteobacteria</taxon>
        <taxon>Rhodobacterales</taxon>
        <taxon>Paracoccaceae</taxon>
        <taxon>Szabonella</taxon>
    </lineage>
</organism>
<dbReference type="RefSeq" id="WP_202690435.1">
    <property type="nucleotide sequence ID" value="NZ_JAESVN010000050.1"/>
</dbReference>